<feature type="region of interest" description="Disordered" evidence="1">
    <location>
        <begin position="1"/>
        <end position="255"/>
    </location>
</feature>
<feature type="compositionally biased region" description="Basic and acidic residues" evidence="1">
    <location>
        <begin position="86"/>
        <end position="107"/>
    </location>
</feature>
<sequence>MTSIINKFFTGSNDVDQKEDDTHDQKKNLPPARIIKEGSTALEGVGTNPTGQNFHDDDQSDIPVARVTEKGSTALGGVGSNPTGQKFEDEPSPEIKRADSQPHKDQSTDNNLPEAHVINEGSTALEGVGTNPTGQNFKDEQPSPEQETVDSQPYKDQSTGHNLPDAPVITEDQATGHNLPDARVIKVSSELNDGIKSTDEINDTPPSPQHSASEPNDDKNNHTVNETLSKEGYEKLVKGEVDTNPGSPTTQDKASGAIDKAIGTVKEKVGKIVGSESIIESGKDQKAEGEARMHGESYVRQRKL</sequence>
<comment type="caution">
    <text evidence="2">The sequence shown here is derived from an EMBL/GenBank/DDBJ whole genome shotgun (WGS) entry which is preliminary data.</text>
</comment>
<evidence type="ECO:0000313" key="3">
    <source>
        <dbReference type="Proteomes" id="UP000789508"/>
    </source>
</evidence>
<dbReference type="EMBL" id="CAJVPS010000582">
    <property type="protein sequence ID" value="CAG8496295.1"/>
    <property type="molecule type" value="Genomic_DNA"/>
</dbReference>
<organism evidence="2 3">
    <name type="scientific">Ambispora leptoticha</name>
    <dbReference type="NCBI Taxonomy" id="144679"/>
    <lineage>
        <taxon>Eukaryota</taxon>
        <taxon>Fungi</taxon>
        <taxon>Fungi incertae sedis</taxon>
        <taxon>Mucoromycota</taxon>
        <taxon>Glomeromycotina</taxon>
        <taxon>Glomeromycetes</taxon>
        <taxon>Archaeosporales</taxon>
        <taxon>Ambisporaceae</taxon>
        <taxon>Ambispora</taxon>
    </lineage>
</organism>
<evidence type="ECO:0000256" key="1">
    <source>
        <dbReference type="SAM" id="MobiDB-lite"/>
    </source>
</evidence>
<proteinExistence type="predicted"/>
<dbReference type="OrthoDB" id="2437912at2759"/>
<feature type="compositionally biased region" description="Polar residues" evidence="1">
    <location>
        <begin position="1"/>
        <end position="14"/>
    </location>
</feature>
<feature type="compositionally biased region" description="Basic and acidic residues" evidence="1">
    <location>
        <begin position="281"/>
        <end position="304"/>
    </location>
</feature>
<name>A0A9N9EW89_9GLOM</name>
<gene>
    <name evidence="2" type="ORF">ALEPTO_LOCUS3247</name>
</gene>
<feature type="compositionally biased region" description="Basic and acidic residues" evidence="1">
    <location>
        <begin position="228"/>
        <end position="241"/>
    </location>
</feature>
<reference evidence="2" key="1">
    <citation type="submission" date="2021-06" db="EMBL/GenBank/DDBJ databases">
        <authorList>
            <person name="Kallberg Y."/>
            <person name="Tangrot J."/>
            <person name="Rosling A."/>
        </authorList>
    </citation>
    <scope>NUCLEOTIDE SEQUENCE</scope>
    <source>
        <strain evidence="2">FL130A</strain>
    </source>
</reference>
<accession>A0A9N9EW89</accession>
<feature type="compositionally biased region" description="Polar residues" evidence="1">
    <location>
        <begin position="244"/>
        <end position="253"/>
    </location>
</feature>
<feature type="region of interest" description="Disordered" evidence="1">
    <location>
        <begin position="280"/>
        <end position="304"/>
    </location>
</feature>
<keyword evidence="3" id="KW-1185">Reference proteome</keyword>
<feature type="compositionally biased region" description="Polar residues" evidence="1">
    <location>
        <begin position="143"/>
        <end position="161"/>
    </location>
</feature>
<dbReference type="AlphaFoldDB" id="A0A9N9EW89"/>
<evidence type="ECO:0000313" key="2">
    <source>
        <dbReference type="EMBL" id="CAG8496295.1"/>
    </source>
</evidence>
<dbReference type="Proteomes" id="UP000789508">
    <property type="component" value="Unassembled WGS sequence"/>
</dbReference>
<protein>
    <submittedName>
        <fullName evidence="2">3495_t:CDS:1</fullName>
    </submittedName>
</protein>